<comment type="subcellular location">
    <subcellularLocation>
        <location evidence="5">Cytoplasm</location>
        <location evidence="5">Cytoskeleton</location>
        <location evidence="5">Microtubule organizing center</location>
    </subcellularLocation>
</comment>
<organism evidence="11 12">
    <name type="scientific">Rhypophila decipiens</name>
    <dbReference type="NCBI Taxonomy" id="261697"/>
    <lineage>
        <taxon>Eukaryota</taxon>
        <taxon>Fungi</taxon>
        <taxon>Dikarya</taxon>
        <taxon>Ascomycota</taxon>
        <taxon>Pezizomycotina</taxon>
        <taxon>Sordariomycetes</taxon>
        <taxon>Sordariomycetidae</taxon>
        <taxon>Sordariales</taxon>
        <taxon>Naviculisporaceae</taxon>
        <taxon>Rhypophila</taxon>
    </lineage>
</organism>
<sequence>MAYLADLAALTDQLIAAIASSESVPKPRGTRLEARRESALRTLRYHTFGRTNQFEVEDHLNGYEERFRVIGRDVLADEFRSRLDALEPLRNKWSPEVLHFILELADQPAQKSDLADLYRLKKPEEETGPTLKWEDIAREDGWKEERALWRNIDYSPSSDEDDVFLDDLRSRASVESLSSIASAQDDHAAVLRGLTAKPTEGEKLVGQIKDSQEWRQLDHAVDREGRSKKVPLSTLDLLRESLFMLGGLETTFYGSNCEPVSTHQLSGVSWQSHKALTWSFAECGRKLVPLRRFVSKAQQVPLLQVFQDSLQRGLRHLDQKLAEMQSRYVSIQEDTVVSLMAILAELGPSLSPLYILASIVRQVQEERHAHAFRYLELLFDAVGNAQMEGNLTTYELLGTIFFECFQVYLKPIRLWMEEGRLLTGDRTFFVSESSTKQPLHLIWEAQFNLLKTPEGTLHAPRFLQPAIARIFTTGKSIVILKHLKQGDLIKKDNKANEPPMDFARVCHSAQEFAPFPELFQTAFNAWIQSKHHSASATLRRLLFDSYSLSHSLDALQYIYLTSDASLTDAFSTAIFRHLDTLSTSWTDRFTLTEIAQEAFSSRVDTYRLSAKLDPQQPLAQNPIAARSSVRVSLPSISLAYRLPWPVRIIVPDSAIVDYQLLFTFLLQIRRAIYTLSHPILQSHNGHLKLFGAQQYPRYFLLRAKILWFANTLLTYLTTLVLSPNNAKLKADLEHATDVDEMVTAHSKYLARVMSESFQGIKLKPIRDCMLDILDLAIKMEMTHQGELVLQQEEEMESSRLSEISSPYKSPSKVSTKNKNLVGREGRPKKKVEEEEDSSADEKEKVQVEAALRKSVTAAAAAGSTYVPYPVAMKKMQQEFEQHLRFIAGGLRGVARASPSSSTTGRQEVAPGKWDLLAEMLEVGVKD</sequence>
<comment type="caution">
    <text evidence="11">The sequence shown here is derived from an EMBL/GenBank/DDBJ whole genome shotgun (WGS) entry which is preliminary data.</text>
</comment>
<keyword evidence="3 5" id="KW-0493">Microtubule</keyword>
<dbReference type="InterPro" id="IPR042241">
    <property type="entry name" value="GCP_C_sf"/>
</dbReference>
<evidence type="ECO:0000259" key="8">
    <source>
        <dbReference type="Pfam" id="PF04130"/>
    </source>
</evidence>
<feature type="domain" description="Gamma tubulin complex component C-terminal" evidence="8">
    <location>
        <begin position="548"/>
        <end position="893"/>
    </location>
</feature>
<name>A0AAN7BCT0_9PEZI</name>
<evidence type="ECO:0000313" key="12">
    <source>
        <dbReference type="Proteomes" id="UP001301769"/>
    </source>
</evidence>
<feature type="domain" description="Gamma tubulin complex component protein N-terminal" evidence="10">
    <location>
        <begin position="238"/>
        <end position="544"/>
    </location>
</feature>
<keyword evidence="12" id="KW-1185">Reference proteome</keyword>
<feature type="region of interest" description="Disordered" evidence="7">
    <location>
        <begin position="791"/>
        <end position="844"/>
    </location>
</feature>
<dbReference type="AlphaFoldDB" id="A0AAN7BCT0"/>
<dbReference type="GO" id="GO:0000930">
    <property type="term" value="C:gamma-tubulin complex"/>
    <property type="evidence" value="ECO:0007669"/>
    <property type="project" value="TreeGrafter"/>
</dbReference>
<dbReference type="GO" id="GO:0005874">
    <property type="term" value="C:microtubule"/>
    <property type="evidence" value="ECO:0007669"/>
    <property type="project" value="UniProtKB-KW"/>
</dbReference>
<dbReference type="Pfam" id="PF04130">
    <property type="entry name" value="GCP_C_terminal"/>
    <property type="match status" value="1"/>
</dbReference>
<dbReference type="InterPro" id="IPR041470">
    <property type="entry name" value="GCP_N"/>
</dbReference>
<dbReference type="GO" id="GO:0007020">
    <property type="term" value="P:microtubule nucleation"/>
    <property type="evidence" value="ECO:0007669"/>
    <property type="project" value="InterPro"/>
</dbReference>
<evidence type="ECO:0000256" key="4">
    <source>
        <dbReference type="ARBA" id="ARBA00023212"/>
    </source>
</evidence>
<dbReference type="GO" id="GO:0051225">
    <property type="term" value="P:spindle assembly"/>
    <property type="evidence" value="ECO:0007669"/>
    <property type="project" value="TreeGrafter"/>
</dbReference>
<dbReference type="Pfam" id="PF14609">
    <property type="entry name" value="GCP5-Mod21_N"/>
    <property type="match status" value="1"/>
</dbReference>
<dbReference type="Pfam" id="PF17681">
    <property type="entry name" value="GCP_N_terminal"/>
    <property type="match status" value="1"/>
</dbReference>
<dbReference type="GO" id="GO:0000278">
    <property type="term" value="P:mitotic cell cycle"/>
    <property type="evidence" value="ECO:0007669"/>
    <property type="project" value="TreeGrafter"/>
</dbReference>
<feature type="coiled-coil region" evidence="6">
    <location>
        <begin position="307"/>
        <end position="334"/>
    </location>
</feature>
<dbReference type="PANTHER" id="PTHR19302">
    <property type="entry name" value="GAMMA TUBULIN COMPLEX PROTEIN"/>
    <property type="match status" value="1"/>
</dbReference>
<dbReference type="GO" id="GO:0043015">
    <property type="term" value="F:gamma-tubulin binding"/>
    <property type="evidence" value="ECO:0007669"/>
    <property type="project" value="InterPro"/>
</dbReference>
<keyword evidence="4 5" id="KW-0206">Cytoskeleton</keyword>
<evidence type="ECO:0000256" key="6">
    <source>
        <dbReference type="SAM" id="Coils"/>
    </source>
</evidence>
<reference evidence="11" key="2">
    <citation type="submission" date="2023-05" db="EMBL/GenBank/DDBJ databases">
        <authorList>
            <consortium name="Lawrence Berkeley National Laboratory"/>
            <person name="Steindorff A."/>
            <person name="Hensen N."/>
            <person name="Bonometti L."/>
            <person name="Westerberg I."/>
            <person name="Brannstrom I.O."/>
            <person name="Guillou S."/>
            <person name="Cros-Aarteil S."/>
            <person name="Calhoun S."/>
            <person name="Haridas S."/>
            <person name="Kuo A."/>
            <person name="Mondo S."/>
            <person name="Pangilinan J."/>
            <person name="Riley R."/>
            <person name="Labutti K."/>
            <person name="Andreopoulos B."/>
            <person name="Lipzen A."/>
            <person name="Chen C."/>
            <person name="Yanf M."/>
            <person name="Daum C."/>
            <person name="Ng V."/>
            <person name="Clum A."/>
            <person name="Ohm R."/>
            <person name="Martin F."/>
            <person name="Silar P."/>
            <person name="Natvig D."/>
            <person name="Lalanne C."/>
            <person name="Gautier V."/>
            <person name="Ament-Velasquez S.L."/>
            <person name="Kruys A."/>
            <person name="Hutchinson M.I."/>
            <person name="Powell A.J."/>
            <person name="Barry K."/>
            <person name="Miller A.N."/>
            <person name="Grigoriev I.V."/>
            <person name="Debuchy R."/>
            <person name="Gladieux P."/>
            <person name="Thoren M.H."/>
            <person name="Johannesson H."/>
        </authorList>
    </citation>
    <scope>NUCLEOTIDE SEQUENCE</scope>
    <source>
        <strain evidence="11">PSN293</strain>
    </source>
</reference>
<reference evidence="11" key="1">
    <citation type="journal article" date="2023" name="Mol. Phylogenet. Evol.">
        <title>Genome-scale phylogeny and comparative genomics of the fungal order Sordariales.</title>
        <authorList>
            <person name="Hensen N."/>
            <person name="Bonometti L."/>
            <person name="Westerberg I."/>
            <person name="Brannstrom I.O."/>
            <person name="Guillou S."/>
            <person name="Cros-Aarteil S."/>
            <person name="Calhoun S."/>
            <person name="Haridas S."/>
            <person name="Kuo A."/>
            <person name="Mondo S."/>
            <person name="Pangilinan J."/>
            <person name="Riley R."/>
            <person name="LaButti K."/>
            <person name="Andreopoulos B."/>
            <person name="Lipzen A."/>
            <person name="Chen C."/>
            <person name="Yan M."/>
            <person name="Daum C."/>
            <person name="Ng V."/>
            <person name="Clum A."/>
            <person name="Steindorff A."/>
            <person name="Ohm R.A."/>
            <person name="Martin F."/>
            <person name="Silar P."/>
            <person name="Natvig D.O."/>
            <person name="Lalanne C."/>
            <person name="Gautier V."/>
            <person name="Ament-Velasquez S.L."/>
            <person name="Kruys A."/>
            <person name="Hutchinson M.I."/>
            <person name="Powell A.J."/>
            <person name="Barry K."/>
            <person name="Miller A.N."/>
            <person name="Grigoriev I.V."/>
            <person name="Debuchy R."/>
            <person name="Gladieux P."/>
            <person name="Hiltunen Thoren M."/>
            <person name="Johannesson H."/>
        </authorList>
    </citation>
    <scope>NUCLEOTIDE SEQUENCE</scope>
    <source>
        <strain evidence="11">PSN293</strain>
    </source>
</reference>
<dbReference type="GO" id="GO:0005816">
    <property type="term" value="C:spindle pole body"/>
    <property type="evidence" value="ECO:0007669"/>
    <property type="project" value="UniProtKB-ARBA"/>
</dbReference>
<keyword evidence="6" id="KW-0175">Coiled coil</keyword>
<dbReference type="EMBL" id="MU858049">
    <property type="protein sequence ID" value="KAK4219218.1"/>
    <property type="molecule type" value="Genomic_DNA"/>
</dbReference>
<dbReference type="InterPro" id="IPR007259">
    <property type="entry name" value="GCP"/>
</dbReference>
<dbReference type="PANTHER" id="PTHR19302:SF33">
    <property type="entry name" value="GAMMA-TUBULIN COMPLEX COMPONENT 5"/>
    <property type="match status" value="1"/>
</dbReference>
<comment type="similarity">
    <text evidence="1 5">Belongs to the TUBGCP family.</text>
</comment>
<dbReference type="CDD" id="cd22572">
    <property type="entry name" value="GCP5_NTD"/>
    <property type="match status" value="1"/>
</dbReference>
<feature type="domain" description="Gamma-Tubulin ring complex non-core subunit mod21 N-terminal" evidence="9">
    <location>
        <begin position="69"/>
        <end position="159"/>
    </location>
</feature>
<protein>
    <recommendedName>
        <fullName evidence="5">Spindle pole body component</fullName>
    </recommendedName>
</protein>
<gene>
    <name evidence="11" type="ORF">QBC37DRAFT_410538</name>
</gene>
<keyword evidence="2 5" id="KW-0963">Cytoplasm</keyword>
<dbReference type="Gene3D" id="1.20.120.1900">
    <property type="entry name" value="Gamma-tubulin complex, C-terminal domain"/>
    <property type="match status" value="1"/>
</dbReference>
<evidence type="ECO:0000256" key="3">
    <source>
        <dbReference type="ARBA" id="ARBA00022701"/>
    </source>
</evidence>
<dbReference type="InterPro" id="IPR032797">
    <property type="entry name" value="Mod21_N"/>
</dbReference>
<dbReference type="GO" id="GO:0051011">
    <property type="term" value="F:microtubule minus-end binding"/>
    <property type="evidence" value="ECO:0007669"/>
    <property type="project" value="TreeGrafter"/>
</dbReference>
<dbReference type="InterPro" id="IPR040457">
    <property type="entry name" value="GCP_C"/>
</dbReference>
<dbReference type="GO" id="GO:0031122">
    <property type="term" value="P:cytoplasmic microtubule organization"/>
    <property type="evidence" value="ECO:0007669"/>
    <property type="project" value="TreeGrafter"/>
</dbReference>
<dbReference type="GO" id="GO:0051321">
    <property type="term" value="P:meiotic cell cycle"/>
    <property type="evidence" value="ECO:0007669"/>
    <property type="project" value="TreeGrafter"/>
</dbReference>
<dbReference type="InterPro" id="IPR059169">
    <property type="entry name" value="GCP5_N_ext"/>
</dbReference>
<evidence type="ECO:0000259" key="10">
    <source>
        <dbReference type="Pfam" id="PF17681"/>
    </source>
</evidence>
<evidence type="ECO:0000256" key="1">
    <source>
        <dbReference type="ARBA" id="ARBA00010337"/>
    </source>
</evidence>
<evidence type="ECO:0000256" key="7">
    <source>
        <dbReference type="SAM" id="MobiDB-lite"/>
    </source>
</evidence>
<evidence type="ECO:0000256" key="2">
    <source>
        <dbReference type="ARBA" id="ARBA00022490"/>
    </source>
</evidence>
<evidence type="ECO:0000313" key="11">
    <source>
        <dbReference type="EMBL" id="KAK4219218.1"/>
    </source>
</evidence>
<evidence type="ECO:0000256" key="5">
    <source>
        <dbReference type="RuleBase" id="RU363050"/>
    </source>
</evidence>
<evidence type="ECO:0000259" key="9">
    <source>
        <dbReference type="Pfam" id="PF14609"/>
    </source>
</evidence>
<feature type="compositionally biased region" description="Polar residues" evidence="7">
    <location>
        <begin position="798"/>
        <end position="818"/>
    </location>
</feature>
<proteinExistence type="inferred from homology"/>
<dbReference type="GO" id="GO:0000922">
    <property type="term" value="C:spindle pole"/>
    <property type="evidence" value="ECO:0007669"/>
    <property type="project" value="InterPro"/>
</dbReference>
<accession>A0AAN7BCT0</accession>
<dbReference type="Proteomes" id="UP001301769">
    <property type="component" value="Unassembled WGS sequence"/>
</dbReference>